<evidence type="ECO:0000256" key="3">
    <source>
        <dbReference type="ARBA" id="ARBA00022640"/>
    </source>
</evidence>
<feature type="compositionally biased region" description="Low complexity" evidence="5">
    <location>
        <begin position="17"/>
        <end position="33"/>
    </location>
</feature>
<feature type="region of interest" description="Disordered" evidence="5">
    <location>
        <begin position="1"/>
        <end position="41"/>
    </location>
</feature>
<sequence length="391" mass="43765">MALRAHTVTSAPTFHSRQFQRPTFPPTTTLRFRNSSPTRANSLTAEQVSFTEEENSLVEALIGIQGRGRSASPQQLNEVESAVKVLEALQGVPEPTSSSLIEGRWQLMFTTRPGTASPIQRTFVGVDFFSVFQEVYLQTKDQRVSNIVKFSDAIGELKVEAEASIKDGKRILFRFDKAAFSFKFLPFKVPYPVPFRLLGDEAKGWLDTTYLSQSGNLRISRGNKGTTFVLQKKAEPRQRLLSIISTGTGVKEAIEEFIYLNQNIGELELQEGEWQMVWSSQEETDSWLENAANGLMGTQIVRGNEQIKFVVDAFLGLKFSISGTLVKSGSRTYDVTMDDAAIIGGGFGYPLEELGSKFELELLYSDDKIRISRGYNKILFVHIRTDGLKQK</sequence>
<dbReference type="STRING" id="74649.A0A2P6QMU6"/>
<dbReference type="AlphaFoldDB" id="A0A2P6QMU6"/>
<evidence type="ECO:0000256" key="4">
    <source>
        <dbReference type="ARBA" id="ARBA00022946"/>
    </source>
</evidence>
<feature type="domain" description="Plastid lipid-associated protein/fibrillin conserved" evidence="6">
    <location>
        <begin position="54"/>
        <end position="230"/>
    </location>
</feature>
<feature type="compositionally biased region" description="Polar residues" evidence="5">
    <location>
        <begin position="7"/>
        <end position="16"/>
    </location>
</feature>
<keyword evidence="8" id="KW-1185">Reference proteome</keyword>
<proteinExistence type="inferred from homology"/>
<dbReference type="OMA" id="NINQHKL"/>
<gene>
    <name evidence="7" type="ORF">RchiOBHm_Chr5g0080731</name>
</gene>
<dbReference type="InterPro" id="IPR006843">
    <property type="entry name" value="PAP/fibrillin_dom"/>
</dbReference>
<name>A0A2P6QMU6_ROSCH</name>
<dbReference type="EMBL" id="PDCK01000043">
    <property type="protein sequence ID" value="PRQ35501.1"/>
    <property type="molecule type" value="Genomic_DNA"/>
</dbReference>
<evidence type="ECO:0000256" key="5">
    <source>
        <dbReference type="SAM" id="MobiDB-lite"/>
    </source>
</evidence>
<keyword evidence="4" id="KW-0809">Transit peptide</keyword>
<dbReference type="Gramene" id="PRQ35501">
    <property type="protein sequence ID" value="PRQ35501"/>
    <property type="gene ID" value="RchiOBHm_Chr5g0080731"/>
</dbReference>
<comment type="subcellular location">
    <subcellularLocation>
        <location evidence="1">Plastid</location>
    </subcellularLocation>
</comment>
<protein>
    <submittedName>
        <fullName evidence="7">Putative plastid lipid-associated protein/fibrillin</fullName>
    </submittedName>
</protein>
<dbReference type="PANTHER" id="PTHR31906">
    <property type="entry name" value="PLASTID-LIPID-ASSOCIATED PROTEIN 4, CHLOROPLASTIC-RELATED"/>
    <property type="match status" value="1"/>
</dbReference>
<evidence type="ECO:0000259" key="6">
    <source>
        <dbReference type="Pfam" id="PF04755"/>
    </source>
</evidence>
<comment type="caution">
    <text evidence="7">The sequence shown here is derived from an EMBL/GenBank/DDBJ whole genome shotgun (WGS) entry which is preliminary data.</text>
</comment>
<dbReference type="OrthoDB" id="348976at2759"/>
<dbReference type="Pfam" id="PF04755">
    <property type="entry name" value="PAP_fibrillin"/>
    <property type="match status" value="1"/>
</dbReference>
<evidence type="ECO:0000313" key="8">
    <source>
        <dbReference type="Proteomes" id="UP000238479"/>
    </source>
</evidence>
<dbReference type="Proteomes" id="UP000238479">
    <property type="component" value="Chromosome 5"/>
</dbReference>
<organism evidence="7 8">
    <name type="scientific">Rosa chinensis</name>
    <name type="common">China rose</name>
    <dbReference type="NCBI Taxonomy" id="74649"/>
    <lineage>
        <taxon>Eukaryota</taxon>
        <taxon>Viridiplantae</taxon>
        <taxon>Streptophyta</taxon>
        <taxon>Embryophyta</taxon>
        <taxon>Tracheophyta</taxon>
        <taxon>Spermatophyta</taxon>
        <taxon>Magnoliopsida</taxon>
        <taxon>eudicotyledons</taxon>
        <taxon>Gunneridae</taxon>
        <taxon>Pentapetalae</taxon>
        <taxon>rosids</taxon>
        <taxon>fabids</taxon>
        <taxon>Rosales</taxon>
        <taxon>Rosaceae</taxon>
        <taxon>Rosoideae</taxon>
        <taxon>Rosoideae incertae sedis</taxon>
        <taxon>Rosa</taxon>
    </lineage>
</organism>
<evidence type="ECO:0000256" key="1">
    <source>
        <dbReference type="ARBA" id="ARBA00004474"/>
    </source>
</evidence>
<evidence type="ECO:0000313" key="7">
    <source>
        <dbReference type="EMBL" id="PRQ35501.1"/>
    </source>
</evidence>
<dbReference type="InterPro" id="IPR039633">
    <property type="entry name" value="PAP"/>
</dbReference>
<accession>A0A2P6QMU6</accession>
<evidence type="ECO:0000256" key="2">
    <source>
        <dbReference type="ARBA" id="ARBA00005845"/>
    </source>
</evidence>
<dbReference type="GO" id="GO:0009536">
    <property type="term" value="C:plastid"/>
    <property type="evidence" value="ECO:0007669"/>
    <property type="project" value="UniProtKB-SubCell"/>
</dbReference>
<reference evidence="7 8" key="1">
    <citation type="journal article" date="2018" name="Nat. Genet.">
        <title>The Rosa genome provides new insights in the design of modern roses.</title>
        <authorList>
            <person name="Bendahmane M."/>
        </authorList>
    </citation>
    <scope>NUCLEOTIDE SEQUENCE [LARGE SCALE GENOMIC DNA]</scope>
    <source>
        <strain evidence="8">cv. Old Blush</strain>
    </source>
</reference>
<comment type="similarity">
    <text evidence="2">Belongs to the PAP/fibrillin family.</text>
</comment>
<keyword evidence="3" id="KW-0934">Plastid</keyword>